<comment type="catalytic activity">
    <reaction evidence="3">
        <text>D-mannitol 1-phosphate + NAD(+) = beta-D-fructose 6-phosphate + NADH + H(+)</text>
        <dbReference type="Rhea" id="RHEA:19661"/>
        <dbReference type="ChEBI" id="CHEBI:15378"/>
        <dbReference type="ChEBI" id="CHEBI:57540"/>
        <dbReference type="ChEBI" id="CHEBI:57634"/>
        <dbReference type="ChEBI" id="CHEBI:57945"/>
        <dbReference type="ChEBI" id="CHEBI:61381"/>
        <dbReference type="EC" id="1.1.1.17"/>
    </reaction>
</comment>
<dbReference type="InterPro" id="IPR013131">
    <property type="entry name" value="Mannitol_DH_N"/>
</dbReference>
<dbReference type="GO" id="GO:0005829">
    <property type="term" value="C:cytosol"/>
    <property type="evidence" value="ECO:0007669"/>
    <property type="project" value="TreeGrafter"/>
</dbReference>
<proteinExistence type="predicted"/>
<evidence type="ECO:0000256" key="1">
    <source>
        <dbReference type="ARBA" id="ARBA00023002"/>
    </source>
</evidence>
<sequence>MLLKRELIQQGKIDEKLISFKGEGLPEKVIQFGEGNFLRAFVEWMFHEMNKKGLFNGKAVAVQPIPFGRAKEINEQDGLYTLILRGIQQGQVIEKKEIITSLSRCINPYENYDELLKCAENPEIKYMISNTTEAGIAYDKEDSLENKPPKSFPGKVTAYLYHRFKHFNGAPDKGMVIIPCELIDRNGDKLKEIVLKLIQDWNLSEEFKEWVEQNCKFLNTLVDRIVTGYSEKDVEKIREEYGYQDKNLDTGEIFHLWVIEGDEKLKEELPFHKAGLNIIWTDDMTPYRTRKVRILNGAHTMTVPTGFLYGIDTVKEAVEHPVIGKYMEKGIYEEIIPSLDLDKKDMLKFANDVVERFKNPFIKHYLIDISLNSTSKFKTRVLPSIIEYVKRKGQLPKILTFSLAALIAFYRGTVIKDGKLIAKRNGEEYEIRDNIEALKFFKNLWNREIKNEDDFKAIVDKVLCHEKFWGQDLREVEGLKATVATYLKQIIERGMEESVAKLVKEKEV</sequence>
<evidence type="ECO:0000313" key="7">
    <source>
        <dbReference type="Proteomes" id="UP000662904"/>
    </source>
</evidence>
<dbReference type="InterPro" id="IPR013328">
    <property type="entry name" value="6PGD_dom2"/>
</dbReference>
<dbReference type="GO" id="GO:0019592">
    <property type="term" value="P:mannitol catabolic process"/>
    <property type="evidence" value="ECO:0007669"/>
    <property type="project" value="TreeGrafter"/>
</dbReference>
<name>A0A8A0RM35_9FIRM</name>
<protein>
    <submittedName>
        <fullName evidence="6">Altronate oxidoreductase</fullName>
        <ecNumber evidence="6">1.1.1.58</ecNumber>
    </submittedName>
</protein>
<dbReference type="NCBIfam" id="NF002969">
    <property type="entry name" value="PRK03643.1"/>
    <property type="match status" value="1"/>
</dbReference>
<dbReference type="GO" id="GO:0009026">
    <property type="term" value="F:tagaturonate reductase activity"/>
    <property type="evidence" value="ECO:0007669"/>
    <property type="project" value="UniProtKB-EC"/>
</dbReference>
<dbReference type="RefSeq" id="WP_206708873.1">
    <property type="nucleotide sequence ID" value="NZ_CP059066.1"/>
</dbReference>
<keyword evidence="7" id="KW-1185">Reference proteome</keyword>
<dbReference type="SUPFAM" id="SSF48179">
    <property type="entry name" value="6-phosphogluconate dehydrogenase C-terminal domain-like"/>
    <property type="match status" value="1"/>
</dbReference>
<feature type="domain" description="Mannitol dehydrogenase N-terminal" evidence="4">
    <location>
        <begin position="28"/>
        <end position="268"/>
    </location>
</feature>
<dbReference type="Pfam" id="PF08125">
    <property type="entry name" value="Mannitol_dh_C"/>
    <property type="match status" value="1"/>
</dbReference>
<gene>
    <name evidence="6" type="primary">uxaB</name>
    <name evidence="6" type="ORF">H0A61_01006</name>
</gene>
<reference evidence="6" key="1">
    <citation type="submission" date="2020-07" db="EMBL/GenBank/DDBJ databases">
        <title>Koleobacter methoxysyntrophicus gen. nov., sp. nov., a novel anaerobic bacterium isolated from deep subsurface oil field and proposal of Koleobacterales ord. nov. in the phylum Firmicutes.</title>
        <authorList>
            <person name="Sakamoto S."/>
            <person name="Tamaki H."/>
        </authorList>
    </citation>
    <scope>NUCLEOTIDE SEQUENCE</scope>
    <source>
        <strain evidence="6">NRmbB1</strain>
    </source>
</reference>
<dbReference type="Proteomes" id="UP000662904">
    <property type="component" value="Chromosome"/>
</dbReference>
<dbReference type="InterPro" id="IPR013118">
    <property type="entry name" value="Mannitol_DH_C"/>
</dbReference>
<evidence type="ECO:0000259" key="4">
    <source>
        <dbReference type="Pfam" id="PF01232"/>
    </source>
</evidence>
<dbReference type="KEGG" id="kme:H0A61_01006"/>
<evidence type="ECO:0000259" key="5">
    <source>
        <dbReference type="Pfam" id="PF08125"/>
    </source>
</evidence>
<dbReference type="SUPFAM" id="SSF51735">
    <property type="entry name" value="NAD(P)-binding Rossmann-fold domains"/>
    <property type="match status" value="1"/>
</dbReference>
<dbReference type="InterPro" id="IPR008927">
    <property type="entry name" value="6-PGluconate_DH-like_C_sf"/>
</dbReference>
<dbReference type="Pfam" id="PF01232">
    <property type="entry name" value="Mannitol_dh"/>
    <property type="match status" value="1"/>
</dbReference>
<dbReference type="EC" id="1.1.1.58" evidence="6"/>
<dbReference type="Gene3D" id="1.10.1040.10">
    <property type="entry name" value="N-(1-d-carboxylethyl)-l-norvaline Dehydrogenase, domain 2"/>
    <property type="match status" value="1"/>
</dbReference>
<dbReference type="GO" id="GO:0008926">
    <property type="term" value="F:mannitol-1-phosphate 5-dehydrogenase activity"/>
    <property type="evidence" value="ECO:0007669"/>
    <property type="project" value="UniProtKB-EC"/>
</dbReference>
<evidence type="ECO:0000256" key="2">
    <source>
        <dbReference type="ARBA" id="ARBA00023027"/>
    </source>
</evidence>
<dbReference type="Gene3D" id="3.40.50.720">
    <property type="entry name" value="NAD(P)-binding Rossmann-like Domain"/>
    <property type="match status" value="1"/>
</dbReference>
<evidence type="ECO:0000256" key="3">
    <source>
        <dbReference type="ARBA" id="ARBA00048615"/>
    </source>
</evidence>
<dbReference type="AlphaFoldDB" id="A0A8A0RM35"/>
<dbReference type="PANTHER" id="PTHR30524:SF0">
    <property type="entry name" value="ALTRONATE OXIDOREDUCTASE-RELATED"/>
    <property type="match status" value="1"/>
</dbReference>
<accession>A0A8A0RM35</accession>
<dbReference type="EMBL" id="CP059066">
    <property type="protein sequence ID" value="QSQ08668.1"/>
    <property type="molecule type" value="Genomic_DNA"/>
</dbReference>
<keyword evidence="2" id="KW-0520">NAD</keyword>
<dbReference type="InterPro" id="IPR036291">
    <property type="entry name" value="NAD(P)-bd_dom_sf"/>
</dbReference>
<evidence type="ECO:0000313" key="6">
    <source>
        <dbReference type="EMBL" id="QSQ08668.1"/>
    </source>
</evidence>
<organism evidence="6 7">
    <name type="scientific">Koleobacter methoxysyntrophicus</name>
    <dbReference type="NCBI Taxonomy" id="2751313"/>
    <lineage>
        <taxon>Bacteria</taxon>
        <taxon>Bacillati</taxon>
        <taxon>Bacillota</taxon>
        <taxon>Clostridia</taxon>
        <taxon>Koleobacterales</taxon>
        <taxon>Koleobacteraceae</taxon>
        <taxon>Koleobacter</taxon>
    </lineage>
</organism>
<feature type="domain" description="Mannitol dehydrogenase C-terminal" evidence="5">
    <location>
        <begin position="283"/>
        <end position="490"/>
    </location>
</feature>
<dbReference type="PANTHER" id="PTHR30524">
    <property type="entry name" value="MANNITOL-1-PHOSPHATE 5-DEHYDROGENASE"/>
    <property type="match status" value="1"/>
</dbReference>
<keyword evidence="1 6" id="KW-0560">Oxidoreductase</keyword>
<dbReference type="GO" id="GO:0019698">
    <property type="term" value="P:D-galacturonate catabolic process"/>
    <property type="evidence" value="ECO:0007669"/>
    <property type="project" value="TreeGrafter"/>
</dbReference>